<evidence type="ECO:0000256" key="1">
    <source>
        <dbReference type="ARBA" id="ARBA00004604"/>
    </source>
</evidence>
<dbReference type="PROSITE" id="PS50077">
    <property type="entry name" value="HEAT_REPEAT"/>
    <property type="match status" value="1"/>
</dbReference>
<dbReference type="PANTHER" id="PTHR16056:SF2">
    <property type="entry name" value="TESTIS-EXPRESSED PROTEIN 10"/>
    <property type="match status" value="1"/>
</dbReference>
<protein>
    <submittedName>
        <fullName evidence="9">Testis-expressed 10</fullName>
    </submittedName>
</protein>
<dbReference type="FunFam" id="1.25.10.10:FF:000164">
    <property type="entry name" value="Testis-expressed sequence 10 protein"/>
    <property type="match status" value="1"/>
</dbReference>
<name>A0A803JRQ2_XENTR</name>
<dbReference type="Gene3D" id="1.25.10.10">
    <property type="entry name" value="Leucine-rich Repeat Variant"/>
    <property type="match status" value="1"/>
</dbReference>
<evidence type="ECO:0000259" key="7">
    <source>
        <dbReference type="Pfam" id="PF12333"/>
    </source>
</evidence>
<comment type="similarity">
    <text evidence="3">Belongs to the IPI1/TEX10 family.</text>
</comment>
<accession>A0A803JRQ2</accession>
<dbReference type="Ensembl" id="ENSXETT00000111543">
    <property type="protein sequence ID" value="ENSXETP00000110651"/>
    <property type="gene ID" value="ENSXETG00000023381"/>
</dbReference>
<dbReference type="Xenbase" id="XB-GENE-956933">
    <property type="gene designation" value="tex10"/>
</dbReference>
<dbReference type="GO" id="GO:0005730">
    <property type="term" value="C:nucleolus"/>
    <property type="evidence" value="ECO:0007669"/>
    <property type="project" value="UniProtKB-SubCell"/>
</dbReference>
<evidence type="ECO:0000256" key="4">
    <source>
        <dbReference type="ARBA" id="ARBA00023242"/>
    </source>
</evidence>
<dbReference type="InterPro" id="IPR011989">
    <property type="entry name" value="ARM-like"/>
</dbReference>
<dbReference type="AlphaFoldDB" id="A0A803JRQ2"/>
<feature type="region of interest" description="Disordered" evidence="6">
    <location>
        <begin position="1"/>
        <end position="25"/>
    </location>
</feature>
<reference evidence="9" key="1">
    <citation type="journal article" date="2010" name="Science">
        <title>The genome of the Western clawed frog Xenopus tropicalis.</title>
        <authorList>
            <person name="Hellsten U."/>
            <person name="Harland R.M."/>
            <person name="Gilchrist M.J."/>
            <person name="Hendrix D."/>
            <person name="Jurka J."/>
            <person name="Kapitonov V."/>
            <person name="Ovcharenko I."/>
            <person name="Putnam N.H."/>
            <person name="Shu S."/>
            <person name="Taher L."/>
            <person name="Blitz I.L."/>
            <person name="Blumberg B."/>
            <person name="Dichmann D.S."/>
            <person name="Dubchak I."/>
            <person name="Amaya E."/>
            <person name="Detter J.C."/>
            <person name="Fletcher R."/>
            <person name="Gerhard D.S."/>
            <person name="Goodstein D."/>
            <person name="Graves T."/>
            <person name="Grigoriev I.V."/>
            <person name="Grimwood J."/>
            <person name="Kawashima T."/>
            <person name="Lindquist E."/>
            <person name="Lucas S.M."/>
            <person name="Mead P.E."/>
            <person name="Mitros T."/>
            <person name="Ogino H."/>
            <person name="Ohta Y."/>
            <person name="Poliakov A.V."/>
            <person name="Pollet N."/>
            <person name="Robert J."/>
            <person name="Salamov A."/>
            <person name="Sater A.K."/>
            <person name="Schmutz J."/>
            <person name="Terry A."/>
            <person name="Vize P.D."/>
            <person name="Warren W.C."/>
            <person name="Wells D."/>
            <person name="Wills A."/>
            <person name="Wilson R.K."/>
            <person name="Zimmerman L.B."/>
            <person name="Zorn A.M."/>
            <person name="Grainger R."/>
            <person name="Grammer T."/>
            <person name="Khokha M.K."/>
            <person name="Richardson P.M."/>
            <person name="Rokhsar D.S."/>
        </authorList>
    </citation>
    <scope>NUCLEOTIDE SEQUENCE [LARGE SCALE GENOMIC DNA]</scope>
    <source>
        <strain evidence="9">Nigerian</strain>
    </source>
</reference>
<dbReference type="PANTHER" id="PTHR16056">
    <property type="entry name" value="REGULATOR OF MICROTUBULE DYNAMICS PROTEIN"/>
    <property type="match status" value="1"/>
</dbReference>
<keyword evidence="4" id="KW-0539">Nucleus</keyword>
<evidence type="ECO:0000256" key="6">
    <source>
        <dbReference type="SAM" id="MobiDB-lite"/>
    </source>
</evidence>
<dbReference type="Bgee" id="ENSXETG00000023381">
    <property type="expression patterns" value="Expressed in egg cell and 13 other cell types or tissues"/>
</dbReference>
<gene>
    <name evidence="9" type="primary">tex10</name>
</gene>
<evidence type="ECO:0000259" key="8">
    <source>
        <dbReference type="Pfam" id="PF25781"/>
    </source>
</evidence>
<dbReference type="GO" id="GO:0005654">
    <property type="term" value="C:nucleoplasm"/>
    <property type="evidence" value="ECO:0007669"/>
    <property type="project" value="UniProtKB-SubCell"/>
</dbReference>
<evidence type="ECO:0000313" key="9">
    <source>
        <dbReference type="Ensembl" id="ENSXETP00000110651"/>
    </source>
</evidence>
<feature type="repeat" description="HEAT" evidence="5">
    <location>
        <begin position="99"/>
        <end position="137"/>
    </location>
</feature>
<dbReference type="InterPro" id="IPR024679">
    <property type="entry name" value="Ipi1_N"/>
</dbReference>
<dbReference type="InterPro" id="IPR021133">
    <property type="entry name" value="HEAT_type_2"/>
</dbReference>
<dbReference type="InterPro" id="IPR057949">
    <property type="entry name" value="TPR_TEX10"/>
</dbReference>
<evidence type="ECO:0000256" key="3">
    <source>
        <dbReference type="ARBA" id="ARBA00006427"/>
    </source>
</evidence>
<proteinExistence type="inferred from homology"/>
<feature type="compositionally biased region" description="Basic residues" evidence="6">
    <location>
        <begin position="14"/>
        <end position="23"/>
    </location>
</feature>
<comment type="subcellular location">
    <subcellularLocation>
        <location evidence="1">Nucleus</location>
        <location evidence="1">Nucleolus</location>
    </subcellularLocation>
    <subcellularLocation>
        <location evidence="2">Nucleus</location>
        <location evidence="2">Nucleoplasm</location>
    </subcellularLocation>
</comment>
<evidence type="ECO:0000256" key="5">
    <source>
        <dbReference type="PROSITE-ProRule" id="PRU00103"/>
    </source>
</evidence>
<dbReference type="SUPFAM" id="SSF48371">
    <property type="entry name" value="ARM repeat"/>
    <property type="match status" value="1"/>
</dbReference>
<feature type="domain" description="Pre-rRNA-processing protein Ipi1 N-terminal" evidence="7">
    <location>
        <begin position="132"/>
        <end position="235"/>
    </location>
</feature>
<feature type="domain" description="TEX10-like TPR repeats" evidence="8">
    <location>
        <begin position="602"/>
        <end position="826"/>
    </location>
</feature>
<evidence type="ECO:0000256" key="2">
    <source>
        <dbReference type="ARBA" id="ARBA00004642"/>
    </source>
</evidence>
<organism evidence="9">
    <name type="scientific">Xenopus tropicalis</name>
    <name type="common">Western clawed frog</name>
    <name type="synonym">Silurana tropicalis</name>
    <dbReference type="NCBI Taxonomy" id="8364"/>
    <lineage>
        <taxon>Eukaryota</taxon>
        <taxon>Metazoa</taxon>
        <taxon>Chordata</taxon>
        <taxon>Craniata</taxon>
        <taxon>Vertebrata</taxon>
        <taxon>Euteleostomi</taxon>
        <taxon>Amphibia</taxon>
        <taxon>Batrachia</taxon>
        <taxon>Anura</taxon>
        <taxon>Pipoidea</taxon>
        <taxon>Pipidae</taxon>
        <taxon>Xenopodinae</taxon>
        <taxon>Xenopus</taxon>
        <taxon>Silurana</taxon>
    </lineage>
</organism>
<dbReference type="Pfam" id="PF25781">
    <property type="entry name" value="TPR_TEX10"/>
    <property type="match status" value="2"/>
</dbReference>
<feature type="domain" description="TEX10-like TPR repeats" evidence="8">
    <location>
        <begin position="548"/>
        <end position="601"/>
    </location>
</feature>
<reference evidence="9" key="2">
    <citation type="submission" date="2021-03" db="UniProtKB">
        <authorList>
            <consortium name="Ensembl"/>
        </authorList>
    </citation>
    <scope>IDENTIFICATION</scope>
</reference>
<dbReference type="Pfam" id="PF12333">
    <property type="entry name" value="Ipi1_N"/>
    <property type="match status" value="1"/>
</dbReference>
<sequence>MSSKRKRQEDFQKVKLKVGRKKPRADQITDTTFKSKFIHLSKQLKEDQSSPTNERKLNITDLLSQMHHYNAGVKHSALVGLKELLSTYPSIIESHISSIISEVAAVFTDKDSAVRVAAVSLLQYLVPIIPPEKIAPFFPLVSAHLSSAMTHIIMGIQQDSLRILDILLEEYPELLIDRSNMLLHNFLELISHQKTSKEFKSANQKSSWTLAVSVDQKIISQNWRLNVLIRLKKFLHAFARQASKSIPDDEFTETSNKSLPKRKSQDLTWIKQTSCKQFINLYEHCGSQHTIDSSFQLRSFVMTTAKSDECTFSTRNLKAFTETIIPLLIECWIEESPSTVIEDISKHFLCPSSHHLLQQVLSIISLLWKLCELQDGPQKLDGWLRRTYLADFKHHFMRQFPYSVHENAKQKKNKKKSNRDSIYLQNGLDHLLLNLTLCDIMIPLASSPTLPEDSEWLAVIRMFVSEKLNQGYQLNCKQLKRLLDVTNKLLNIQRNRVATEKLIHSVYVLYQQRELQLSVRSMLLKFLKKVYLKEEEVCHKLGRSRSNILSRWISGLPQQLANLGSRSPQLSAIIIDTIYTAATRSHIELLQSLQTTACQIYGFSAERLSWMQGTKHTTRVSKTQVSPLCLYLTDQQQFAHHWMITKAACCSLSSVSARSQCFDILQNAIIKHLGELTVLPDSTAGSILYAINTLFDQSCVPSERLYTFLPSCCYSIFSFLLTVGKDFEHLPKRDPLWAACISLLSLLPNVLKFMLKNLQVSRACQEELPVIAQLLRLLLQNPQLRSHMMTNAFLVQQTLQDVMNLKCCEIQEQWLTDLQYCFNAYLPKQPLESPSFSAVY</sequence>
<dbReference type="GeneTree" id="ENSGT00950000182992"/>
<dbReference type="InterPro" id="IPR016024">
    <property type="entry name" value="ARM-type_fold"/>
</dbReference>